<reference evidence="8" key="1">
    <citation type="journal article" date="2019" name="bioRxiv">
        <title>The Genome of the Zebra Mussel, Dreissena polymorpha: A Resource for Invasive Species Research.</title>
        <authorList>
            <person name="McCartney M.A."/>
            <person name="Auch B."/>
            <person name="Kono T."/>
            <person name="Mallez S."/>
            <person name="Zhang Y."/>
            <person name="Obille A."/>
            <person name="Becker A."/>
            <person name="Abrahante J.E."/>
            <person name="Garbe J."/>
            <person name="Badalamenti J.P."/>
            <person name="Herman A."/>
            <person name="Mangelson H."/>
            <person name="Liachko I."/>
            <person name="Sullivan S."/>
            <person name="Sone E.D."/>
            <person name="Koren S."/>
            <person name="Silverstein K.A.T."/>
            <person name="Beckman K.B."/>
            <person name="Gohl D.M."/>
        </authorList>
    </citation>
    <scope>NUCLEOTIDE SEQUENCE</scope>
    <source>
        <strain evidence="8">Duluth1</strain>
        <tissue evidence="8">Whole animal</tissue>
    </source>
</reference>
<evidence type="ECO:0000259" key="6">
    <source>
        <dbReference type="PROSITE" id="PS50207"/>
    </source>
</evidence>
<dbReference type="OrthoDB" id="6097640at2759"/>
<evidence type="ECO:0000259" key="7">
    <source>
        <dbReference type="PROSITE" id="PS50208"/>
    </source>
</evidence>
<feature type="domain" description="Caspase family p20" evidence="7">
    <location>
        <begin position="6"/>
        <end position="160"/>
    </location>
</feature>
<gene>
    <name evidence="8" type="ORF">DPMN_012886</name>
</gene>
<comment type="similarity">
    <text evidence="1 5">Belongs to the peptidase C14A family.</text>
</comment>
<dbReference type="InterPro" id="IPR011600">
    <property type="entry name" value="Pept_C14_caspase"/>
</dbReference>
<dbReference type="PANTHER" id="PTHR47901:SF8">
    <property type="entry name" value="CASPASE-3"/>
    <property type="match status" value="1"/>
</dbReference>
<comment type="caution">
    <text evidence="8">The sequence shown here is derived from an EMBL/GenBank/DDBJ whole genome shotgun (WGS) entry which is preliminary data.</text>
</comment>
<evidence type="ECO:0000256" key="3">
    <source>
        <dbReference type="ARBA" id="ARBA00022703"/>
    </source>
</evidence>
<dbReference type="InterPro" id="IPR002398">
    <property type="entry name" value="Pept_C14"/>
</dbReference>
<dbReference type="PANTHER" id="PTHR47901">
    <property type="entry name" value="CASPASE RECRUITMENT DOMAIN-CONTAINING PROTEIN 18"/>
    <property type="match status" value="1"/>
</dbReference>
<dbReference type="SMART" id="SM00115">
    <property type="entry name" value="CASc"/>
    <property type="match status" value="1"/>
</dbReference>
<keyword evidence="3" id="KW-0053">Apoptosis</keyword>
<dbReference type="InterPro" id="IPR029030">
    <property type="entry name" value="Caspase-like_dom_sf"/>
</dbReference>
<evidence type="ECO:0008006" key="10">
    <source>
        <dbReference type="Google" id="ProtNLM"/>
    </source>
</evidence>
<name>A0A9D4N4A6_DREPO</name>
<evidence type="ECO:0000256" key="4">
    <source>
        <dbReference type="ARBA" id="ARBA00022801"/>
    </source>
</evidence>
<evidence type="ECO:0000256" key="2">
    <source>
        <dbReference type="ARBA" id="ARBA00022670"/>
    </source>
</evidence>
<evidence type="ECO:0000313" key="9">
    <source>
        <dbReference type="Proteomes" id="UP000828390"/>
    </source>
</evidence>
<feature type="domain" description="Caspase family p10" evidence="6">
    <location>
        <begin position="264"/>
        <end position="296"/>
    </location>
</feature>
<evidence type="ECO:0000313" key="8">
    <source>
        <dbReference type="EMBL" id="KAH3888845.1"/>
    </source>
</evidence>
<sequence length="372" mass="40925">MTAADARGAAVLINNIGVPGSPSSTAFTFRNGGENDQANMASVIKQLGFDWLIKENSTNLYRNQWNHKHNPMGQQCSPKSPNCMVCFIKEMDFSSYTYFLLHISSHGFNPDRGLLIQFLSDDKPEFVAIEEIVEALNDKNCPSLKGKTRILIIQACRQTNIPSDAIEDAGVTIEVAVPAGQAIRGVEDEMAYTPMDYSILPGPIFSGVEDEMVHTPMDDSILPGPFLSGNVDLPPGQRWMSVGSDENNAEVIPDIKQQSKFSLLKVPKNFLIVYATTDNRFSKIDTVKGSWFETALKKVVDGLDVGQRVDLLKILTKTASIVAARDSTVNTPTGAIDLSQSFKKNVCCLEHCLTERVSVCKVTEAELRPNEF</sequence>
<accession>A0A9D4N4A6</accession>
<dbReference type="Proteomes" id="UP000828390">
    <property type="component" value="Unassembled WGS sequence"/>
</dbReference>
<dbReference type="PROSITE" id="PS50207">
    <property type="entry name" value="CASPASE_P10"/>
    <property type="match status" value="1"/>
</dbReference>
<dbReference type="Pfam" id="PF00656">
    <property type="entry name" value="Peptidase_C14"/>
    <property type="match status" value="1"/>
</dbReference>
<protein>
    <recommendedName>
        <fullName evidence="10">Caspase family p20 domain-containing protein</fullName>
    </recommendedName>
</protein>
<dbReference type="GO" id="GO:0006915">
    <property type="term" value="P:apoptotic process"/>
    <property type="evidence" value="ECO:0007669"/>
    <property type="project" value="UniProtKB-KW"/>
</dbReference>
<keyword evidence="9" id="KW-1185">Reference proteome</keyword>
<dbReference type="SUPFAM" id="SSF52129">
    <property type="entry name" value="Caspase-like"/>
    <property type="match status" value="1"/>
</dbReference>
<dbReference type="GO" id="GO:0006508">
    <property type="term" value="P:proteolysis"/>
    <property type="evidence" value="ECO:0007669"/>
    <property type="project" value="UniProtKB-KW"/>
</dbReference>
<dbReference type="AlphaFoldDB" id="A0A9D4N4A6"/>
<dbReference type="InterPro" id="IPR001309">
    <property type="entry name" value="Pept_C14_p20"/>
</dbReference>
<evidence type="ECO:0000256" key="1">
    <source>
        <dbReference type="ARBA" id="ARBA00010134"/>
    </source>
</evidence>
<proteinExistence type="inferred from homology"/>
<keyword evidence="4" id="KW-0378">Hydrolase</keyword>
<keyword evidence="2" id="KW-0645">Protease</keyword>
<dbReference type="PROSITE" id="PS50208">
    <property type="entry name" value="CASPASE_P20"/>
    <property type="match status" value="1"/>
</dbReference>
<dbReference type="InterPro" id="IPR002138">
    <property type="entry name" value="Pept_C14_p10"/>
</dbReference>
<organism evidence="8 9">
    <name type="scientific">Dreissena polymorpha</name>
    <name type="common">Zebra mussel</name>
    <name type="synonym">Mytilus polymorpha</name>
    <dbReference type="NCBI Taxonomy" id="45954"/>
    <lineage>
        <taxon>Eukaryota</taxon>
        <taxon>Metazoa</taxon>
        <taxon>Spiralia</taxon>
        <taxon>Lophotrochozoa</taxon>
        <taxon>Mollusca</taxon>
        <taxon>Bivalvia</taxon>
        <taxon>Autobranchia</taxon>
        <taxon>Heteroconchia</taxon>
        <taxon>Euheterodonta</taxon>
        <taxon>Imparidentia</taxon>
        <taxon>Neoheterodontei</taxon>
        <taxon>Myida</taxon>
        <taxon>Dreissenoidea</taxon>
        <taxon>Dreissenidae</taxon>
        <taxon>Dreissena</taxon>
    </lineage>
</organism>
<evidence type="ECO:0000256" key="5">
    <source>
        <dbReference type="RuleBase" id="RU003971"/>
    </source>
</evidence>
<reference evidence="8" key="2">
    <citation type="submission" date="2020-11" db="EMBL/GenBank/DDBJ databases">
        <authorList>
            <person name="McCartney M.A."/>
            <person name="Auch B."/>
            <person name="Kono T."/>
            <person name="Mallez S."/>
            <person name="Becker A."/>
            <person name="Gohl D.M."/>
            <person name="Silverstein K.A.T."/>
            <person name="Koren S."/>
            <person name="Bechman K.B."/>
            <person name="Herman A."/>
            <person name="Abrahante J.E."/>
            <person name="Garbe J."/>
        </authorList>
    </citation>
    <scope>NUCLEOTIDE SEQUENCE</scope>
    <source>
        <strain evidence="8">Duluth1</strain>
        <tissue evidence="8">Whole animal</tissue>
    </source>
</reference>
<dbReference type="Gene3D" id="3.40.50.1460">
    <property type="match status" value="1"/>
</dbReference>
<dbReference type="InterPro" id="IPR015917">
    <property type="entry name" value="Pept_C14A"/>
</dbReference>
<dbReference type="GO" id="GO:0004197">
    <property type="term" value="F:cysteine-type endopeptidase activity"/>
    <property type="evidence" value="ECO:0007669"/>
    <property type="project" value="InterPro"/>
</dbReference>
<dbReference type="EMBL" id="JAIWYP010000001">
    <property type="protein sequence ID" value="KAH3888845.1"/>
    <property type="molecule type" value="Genomic_DNA"/>
</dbReference>